<reference evidence="2 4" key="1">
    <citation type="submission" date="2015-09" db="EMBL/GenBank/DDBJ databases">
        <authorList>
            <consortium name="Swine Surveillance"/>
        </authorList>
    </citation>
    <scope>NUCLEOTIDE SEQUENCE [LARGE SCALE GENOMIC DNA]</scope>
    <source>
        <strain evidence="2 4">CECT 8399</strain>
    </source>
</reference>
<name>A0A0P1H5V8_9RHOB</name>
<dbReference type="EMBL" id="CYSR01000004">
    <property type="protein sequence ID" value="CUH98269.1"/>
    <property type="molecule type" value="Genomic_DNA"/>
</dbReference>
<dbReference type="RefSeq" id="WP_158509245.1">
    <property type="nucleotide sequence ID" value="NZ_CP041158.1"/>
</dbReference>
<dbReference type="Proteomes" id="UP001058514">
    <property type="component" value="Plasmid unnamed5"/>
</dbReference>
<protein>
    <submittedName>
        <fullName evidence="2">Uncharacterized protein</fullName>
    </submittedName>
</protein>
<dbReference type="EMBL" id="CP081056">
    <property type="protein sequence ID" value="UWQ43896.1"/>
    <property type="molecule type" value="Genomic_DNA"/>
</dbReference>
<dbReference type="AlphaFoldDB" id="A0A0P1H5V8"/>
<geneLocation type="plasmid" evidence="3 5">
    <name>unnamed5</name>
</geneLocation>
<feature type="region of interest" description="Disordered" evidence="1">
    <location>
        <begin position="1"/>
        <end position="53"/>
    </location>
</feature>
<evidence type="ECO:0000313" key="5">
    <source>
        <dbReference type="Proteomes" id="UP001058514"/>
    </source>
</evidence>
<gene>
    <name evidence="3" type="ORF">K3718_21010</name>
    <name evidence="2" type="ORF">PHA8399_00383</name>
</gene>
<proteinExistence type="predicted"/>
<evidence type="ECO:0000256" key="1">
    <source>
        <dbReference type="SAM" id="MobiDB-lite"/>
    </source>
</evidence>
<evidence type="ECO:0000313" key="4">
    <source>
        <dbReference type="Proteomes" id="UP000051326"/>
    </source>
</evidence>
<reference evidence="3" key="2">
    <citation type="submission" date="2021-08" db="EMBL/GenBank/DDBJ databases">
        <authorList>
            <person name="Nwanade C."/>
            <person name="Wang M."/>
            <person name="Masoudi A."/>
            <person name="Yu Z."/>
            <person name="Liu J."/>
        </authorList>
    </citation>
    <scope>NUCLEOTIDE SEQUENCE</scope>
    <source>
        <strain evidence="3">S166</strain>
        <plasmid evidence="3">unnamed5</plasmid>
    </source>
</reference>
<keyword evidence="5" id="KW-1185">Reference proteome</keyword>
<sequence length="53" mass="5964">MTKQQPKHDVIEGLKGSEQHHPLKNRPGEKGDPDHTDPKSETSESSDKDKDED</sequence>
<dbReference type="Proteomes" id="UP000051326">
    <property type="component" value="Unassembled WGS sequence"/>
</dbReference>
<accession>A0A0P1H5V8</accession>
<organism evidence="2 4">
    <name type="scientific">Leisingera aquaemixtae</name>
    <dbReference type="NCBI Taxonomy" id="1396826"/>
    <lineage>
        <taxon>Bacteria</taxon>
        <taxon>Pseudomonadati</taxon>
        <taxon>Pseudomonadota</taxon>
        <taxon>Alphaproteobacteria</taxon>
        <taxon>Rhodobacterales</taxon>
        <taxon>Roseobacteraceae</taxon>
        <taxon>Leisingera</taxon>
    </lineage>
</organism>
<evidence type="ECO:0000313" key="3">
    <source>
        <dbReference type="EMBL" id="UWQ43896.1"/>
    </source>
</evidence>
<evidence type="ECO:0000313" key="2">
    <source>
        <dbReference type="EMBL" id="CUH98269.1"/>
    </source>
</evidence>
<dbReference type="STRING" id="1396826.PHA8399_00383"/>
<keyword evidence="3" id="KW-0614">Plasmid</keyword>